<accession>A0A4Z1FHI1</accession>
<organism evidence="1 2">
    <name type="scientific">Botrytis paeoniae</name>
    <dbReference type="NCBI Taxonomy" id="278948"/>
    <lineage>
        <taxon>Eukaryota</taxon>
        <taxon>Fungi</taxon>
        <taxon>Dikarya</taxon>
        <taxon>Ascomycota</taxon>
        <taxon>Pezizomycotina</taxon>
        <taxon>Leotiomycetes</taxon>
        <taxon>Helotiales</taxon>
        <taxon>Sclerotiniaceae</taxon>
        <taxon>Botrytis</taxon>
    </lineage>
</organism>
<dbReference type="Proteomes" id="UP000297910">
    <property type="component" value="Unassembled WGS sequence"/>
</dbReference>
<proteinExistence type="predicted"/>
<dbReference type="AlphaFoldDB" id="A0A4Z1FHI1"/>
<name>A0A4Z1FHI1_9HELO</name>
<sequence>MAALMAAVSSVEPSPLAPKSLTFAKDLESTGVWIEGCNALVFDILEPVATRKRVRVGGIIRISLATARPGSHRVEEEKAVKELQEEQFEYHCRWVLVMVLSPGQDDLD</sequence>
<evidence type="ECO:0000313" key="2">
    <source>
        <dbReference type="Proteomes" id="UP000297910"/>
    </source>
</evidence>
<keyword evidence="2" id="KW-1185">Reference proteome</keyword>
<evidence type="ECO:0000313" key="1">
    <source>
        <dbReference type="EMBL" id="TGO20971.1"/>
    </source>
</evidence>
<protein>
    <submittedName>
        <fullName evidence="1">Uncharacterized protein</fullName>
    </submittedName>
</protein>
<reference evidence="1 2" key="1">
    <citation type="submission" date="2017-12" db="EMBL/GenBank/DDBJ databases">
        <title>Comparative genomics of Botrytis spp.</title>
        <authorList>
            <person name="Valero-Jimenez C.A."/>
            <person name="Tapia P."/>
            <person name="Veloso J."/>
            <person name="Silva-Moreno E."/>
            <person name="Staats M."/>
            <person name="Valdes J.H."/>
            <person name="Van Kan J.A.L."/>
        </authorList>
    </citation>
    <scope>NUCLEOTIDE SEQUENCE [LARGE SCALE GENOMIC DNA]</scope>
    <source>
        <strain evidence="1 2">Bp0003</strain>
    </source>
</reference>
<gene>
    <name evidence="1" type="ORF">BPAE_0251g00040</name>
</gene>
<dbReference type="EMBL" id="PQXI01000250">
    <property type="protein sequence ID" value="TGO20971.1"/>
    <property type="molecule type" value="Genomic_DNA"/>
</dbReference>
<comment type="caution">
    <text evidence="1">The sequence shown here is derived from an EMBL/GenBank/DDBJ whole genome shotgun (WGS) entry which is preliminary data.</text>
</comment>